<dbReference type="GO" id="GO:0042626">
    <property type="term" value="F:ATPase-coupled transmembrane transporter activity"/>
    <property type="evidence" value="ECO:0007669"/>
    <property type="project" value="TreeGrafter"/>
</dbReference>
<dbReference type="GO" id="GO:0016887">
    <property type="term" value="F:ATP hydrolysis activity"/>
    <property type="evidence" value="ECO:0007669"/>
    <property type="project" value="InterPro"/>
</dbReference>
<evidence type="ECO:0000256" key="4">
    <source>
        <dbReference type="ARBA" id="ARBA00022840"/>
    </source>
</evidence>
<dbReference type="PANTHER" id="PTHR24223">
    <property type="entry name" value="ATP-BINDING CASSETTE SUB-FAMILY C"/>
    <property type="match status" value="1"/>
</dbReference>
<comment type="similarity">
    <text evidence="2">Belongs to the ABC transporter superfamily. ABCC family. Conjugate transporter (TC 3.A.1.208) subfamily.</text>
</comment>
<comment type="subcellular location">
    <subcellularLocation>
        <location evidence="1">Membrane</location>
        <topology evidence="1">Multi-pass membrane protein</topology>
    </subcellularLocation>
</comment>
<evidence type="ECO:0000259" key="5">
    <source>
        <dbReference type="Pfam" id="PF00005"/>
    </source>
</evidence>
<feature type="non-terminal residue" evidence="6">
    <location>
        <position position="123"/>
    </location>
</feature>
<protein>
    <recommendedName>
        <fullName evidence="5">ABC transporter domain-containing protein</fullName>
    </recommendedName>
</protein>
<evidence type="ECO:0000256" key="2">
    <source>
        <dbReference type="ARBA" id="ARBA00009726"/>
    </source>
</evidence>
<evidence type="ECO:0000313" key="7">
    <source>
        <dbReference type="Proteomes" id="UP000678393"/>
    </source>
</evidence>
<reference evidence="6" key="1">
    <citation type="submission" date="2021-04" db="EMBL/GenBank/DDBJ databases">
        <authorList>
            <consortium name="Molecular Ecology Group"/>
        </authorList>
    </citation>
    <scope>NUCLEOTIDE SEQUENCE</scope>
</reference>
<comment type="caution">
    <text evidence="6">The sequence shown here is derived from an EMBL/GenBank/DDBJ whole genome shotgun (WGS) entry which is preliminary data.</text>
</comment>
<keyword evidence="7" id="KW-1185">Reference proteome</keyword>
<proteinExistence type="inferred from homology"/>
<dbReference type="InterPro" id="IPR003439">
    <property type="entry name" value="ABC_transporter-like_ATP-bd"/>
</dbReference>
<dbReference type="InterPro" id="IPR027417">
    <property type="entry name" value="P-loop_NTPase"/>
</dbReference>
<dbReference type="GO" id="GO:0016020">
    <property type="term" value="C:membrane"/>
    <property type="evidence" value="ECO:0007669"/>
    <property type="project" value="UniProtKB-SubCell"/>
</dbReference>
<keyword evidence="3" id="KW-0547">Nucleotide-binding</keyword>
<organism evidence="6 7">
    <name type="scientific">Candidula unifasciata</name>
    <dbReference type="NCBI Taxonomy" id="100452"/>
    <lineage>
        <taxon>Eukaryota</taxon>
        <taxon>Metazoa</taxon>
        <taxon>Spiralia</taxon>
        <taxon>Lophotrochozoa</taxon>
        <taxon>Mollusca</taxon>
        <taxon>Gastropoda</taxon>
        <taxon>Heterobranchia</taxon>
        <taxon>Euthyneura</taxon>
        <taxon>Panpulmonata</taxon>
        <taxon>Eupulmonata</taxon>
        <taxon>Stylommatophora</taxon>
        <taxon>Helicina</taxon>
        <taxon>Helicoidea</taxon>
        <taxon>Geomitridae</taxon>
        <taxon>Candidula</taxon>
    </lineage>
</organism>
<dbReference type="PANTHER" id="PTHR24223:SF456">
    <property type="entry name" value="MULTIDRUG RESISTANCE-ASSOCIATED PROTEIN LETHAL(2)03659"/>
    <property type="match status" value="1"/>
</dbReference>
<dbReference type="GO" id="GO:0005524">
    <property type="term" value="F:ATP binding"/>
    <property type="evidence" value="ECO:0007669"/>
    <property type="project" value="UniProtKB-KW"/>
</dbReference>
<evidence type="ECO:0000256" key="3">
    <source>
        <dbReference type="ARBA" id="ARBA00022741"/>
    </source>
</evidence>
<evidence type="ECO:0000256" key="1">
    <source>
        <dbReference type="ARBA" id="ARBA00004141"/>
    </source>
</evidence>
<evidence type="ECO:0000313" key="6">
    <source>
        <dbReference type="EMBL" id="CAG5121439.1"/>
    </source>
</evidence>
<name>A0A8S3YXH6_9EUPU</name>
<dbReference type="Proteomes" id="UP000678393">
    <property type="component" value="Unassembled WGS sequence"/>
</dbReference>
<keyword evidence="4" id="KW-0067">ATP-binding</keyword>
<sequence length="123" mass="13899">DPVLFTGTLRKNLDPFQQYGDEQLWKALEEVKLKDHIKDIPEGLNAEVSEGGVNFSVGQRQLICLARAILGNNRILLIDEATANVDPITDELIQQTIRTKFKDCTVLTIAHRLHTIMDSDRVM</sequence>
<accession>A0A8S3YXH6</accession>
<dbReference type="SUPFAM" id="SSF52540">
    <property type="entry name" value="P-loop containing nucleoside triphosphate hydrolases"/>
    <property type="match status" value="1"/>
</dbReference>
<dbReference type="AlphaFoldDB" id="A0A8S3YXH6"/>
<gene>
    <name evidence="6" type="ORF">CUNI_LOCUS6997</name>
</gene>
<dbReference type="Pfam" id="PF00005">
    <property type="entry name" value="ABC_tran"/>
    <property type="match status" value="1"/>
</dbReference>
<dbReference type="OrthoDB" id="6500128at2759"/>
<feature type="non-terminal residue" evidence="6">
    <location>
        <position position="1"/>
    </location>
</feature>
<dbReference type="EMBL" id="CAJHNH020001089">
    <property type="protein sequence ID" value="CAG5121439.1"/>
    <property type="molecule type" value="Genomic_DNA"/>
</dbReference>
<dbReference type="Gene3D" id="3.40.50.300">
    <property type="entry name" value="P-loop containing nucleotide triphosphate hydrolases"/>
    <property type="match status" value="1"/>
</dbReference>
<feature type="domain" description="ABC transporter" evidence="5">
    <location>
        <begin position="12"/>
        <end position="83"/>
    </location>
</feature>
<dbReference type="InterPro" id="IPR050173">
    <property type="entry name" value="ABC_transporter_C-like"/>
</dbReference>